<reference evidence="2" key="2">
    <citation type="submission" date="2023-06" db="EMBL/GenBank/DDBJ databases">
        <authorList>
            <consortium name="Lawrence Berkeley National Laboratory"/>
            <person name="Mondo S.J."/>
            <person name="Hensen N."/>
            <person name="Bonometti L."/>
            <person name="Westerberg I."/>
            <person name="Brannstrom I.O."/>
            <person name="Guillou S."/>
            <person name="Cros-Aarteil S."/>
            <person name="Calhoun S."/>
            <person name="Haridas S."/>
            <person name="Kuo A."/>
            <person name="Pangilinan J."/>
            <person name="Riley R."/>
            <person name="Labutti K."/>
            <person name="Andreopoulos B."/>
            <person name="Lipzen A."/>
            <person name="Chen C."/>
            <person name="Yanf M."/>
            <person name="Daum C."/>
            <person name="Ng V."/>
            <person name="Clum A."/>
            <person name="Steindorff A."/>
            <person name="Ohm R."/>
            <person name="Martin F."/>
            <person name="Silar P."/>
            <person name="Natvig D."/>
            <person name="Lalanne C."/>
            <person name="Gautier V."/>
            <person name="Ament-Velasquez S.L."/>
            <person name="Kruys A."/>
            <person name="Hutchinson M.I."/>
            <person name="Powell A.J."/>
            <person name="Barry K."/>
            <person name="Miller A.N."/>
            <person name="Grigoriev I.V."/>
            <person name="Debuchy R."/>
            <person name="Gladieux P."/>
            <person name="Thoren M.H."/>
            <person name="Johannesson H."/>
        </authorList>
    </citation>
    <scope>NUCLEOTIDE SEQUENCE</scope>
    <source>
        <strain evidence="2">PSN324</strain>
    </source>
</reference>
<dbReference type="InterPro" id="IPR009291">
    <property type="entry name" value="Vps62"/>
</dbReference>
<feature type="region of interest" description="Disordered" evidence="1">
    <location>
        <begin position="213"/>
        <end position="297"/>
    </location>
</feature>
<evidence type="ECO:0008006" key="4">
    <source>
        <dbReference type="Google" id="ProtNLM"/>
    </source>
</evidence>
<accession>A0AAV9HGL2</accession>
<protein>
    <recommendedName>
        <fullName evidence="4">Vacuolar protein sorting-associated protein TDA6</fullName>
    </recommendedName>
</protein>
<reference evidence="2" key="1">
    <citation type="journal article" date="2023" name="Mol. Phylogenet. Evol.">
        <title>Genome-scale phylogeny and comparative genomics of the fungal order Sordariales.</title>
        <authorList>
            <person name="Hensen N."/>
            <person name="Bonometti L."/>
            <person name="Westerberg I."/>
            <person name="Brannstrom I.O."/>
            <person name="Guillou S."/>
            <person name="Cros-Aarteil S."/>
            <person name="Calhoun S."/>
            <person name="Haridas S."/>
            <person name="Kuo A."/>
            <person name="Mondo S."/>
            <person name="Pangilinan J."/>
            <person name="Riley R."/>
            <person name="LaButti K."/>
            <person name="Andreopoulos B."/>
            <person name="Lipzen A."/>
            <person name="Chen C."/>
            <person name="Yan M."/>
            <person name="Daum C."/>
            <person name="Ng V."/>
            <person name="Clum A."/>
            <person name="Steindorff A."/>
            <person name="Ohm R.A."/>
            <person name="Martin F."/>
            <person name="Silar P."/>
            <person name="Natvig D.O."/>
            <person name="Lalanne C."/>
            <person name="Gautier V."/>
            <person name="Ament-Velasquez S.L."/>
            <person name="Kruys A."/>
            <person name="Hutchinson M.I."/>
            <person name="Powell A.J."/>
            <person name="Barry K."/>
            <person name="Miller A.N."/>
            <person name="Grigoriev I.V."/>
            <person name="Debuchy R."/>
            <person name="Gladieux P."/>
            <person name="Hiltunen Thoren M."/>
            <person name="Johannesson H."/>
        </authorList>
    </citation>
    <scope>NUCLEOTIDE SEQUENCE</scope>
    <source>
        <strain evidence="2">PSN324</strain>
    </source>
</reference>
<comment type="caution">
    <text evidence="2">The sequence shown here is derived from an EMBL/GenBank/DDBJ whole genome shotgun (WGS) entry which is preliminary data.</text>
</comment>
<gene>
    <name evidence="2" type="ORF">QBC42DRAFT_277324</name>
</gene>
<feature type="compositionally biased region" description="Basic and acidic residues" evidence="1">
    <location>
        <begin position="239"/>
        <end position="255"/>
    </location>
</feature>
<feature type="compositionally biased region" description="Basic residues" evidence="1">
    <location>
        <begin position="272"/>
        <end position="281"/>
    </location>
</feature>
<dbReference type="PANTHER" id="PTHR48171:SF1">
    <property type="entry name" value="VACUOLAR PROTEIN SORTING-ASSOCIATED PROTEIN 62"/>
    <property type="match status" value="1"/>
</dbReference>
<evidence type="ECO:0000256" key="1">
    <source>
        <dbReference type="SAM" id="MobiDB-lite"/>
    </source>
</evidence>
<evidence type="ECO:0000313" key="2">
    <source>
        <dbReference type="EMBL" id="KAK4458196.1"/>
    </source>
</evidence>
<dbReference type="EMBL" id="MU865079">
    <property type="protein sequence ID" value="KAK4458196.1"/>
    <property type="molecule type" value="Genomic_DNA"/>
</dbReference>
<organism evidence="2 3">
    <name type="scientific">Cladorrhinum samala</name>
    <dbReference type="NCBI Taxonomy" id="585594"/>
    <lineage>
        <taxon>Eukaryota</taxon>
        <taxon>Fungi</taxon>
        <taxon>Dikarya</taxon>
        <taxon>Ascomycota</taxon>
        <taxon>Pezizomycotina</taxon>
        <taxon>Sordariomycetes</taxon>
        <taxon>Sordariomycetidae</taxon>
        <taxon>Sordariales</taxon>
        <taxon>Podosporaceae</taxon>
        <taxon>Cladorrhinum</taxon>
    </lineage>
</organism>
<dbReference type="AlphaFoldDB" id="A0AAV9HGL2"/>
<name>A0AAV9HGL2_9PEZI</name>
<keyword evidence="3" id="KW-1185">Reference proteome</keyword>
<dbReference type="Pfam" id="PF06101">
    <property type="entry name" value="Vps62"/>
    <property type="match status" value="1"/>
</dbReference>
<sequence length="542" mass="61340">MAYGVRRVSLAVALLAALVFILSYVPEYLRPVIPDQDESERDKKWIKTSPHWIDRQTCRWLGLCGISHIKWDAPARSVAGGEPIMDELKKLALGWSEERTIPKTDASDWENAPLVKDLKRTRAAAADGAQAQIMDEVPEYVLDNAPLVHLYSGEHFWPSHIAEHVKHLQPFEGGSLLDTWKHVDLDNMGTLNAQNGTIFLTSEVDVESRPSWLHNRVGVPSPFPEDEGGDDAPGSGTPAEKERDGTTWWDADKQHPPHRIALPKPSSENRRRPAHGSLKRRNYGEGQRPIVANFPKDTKPDASGYSTAPAILVLVDKGAGIIDAFWFFFYSYNLGQTVLNIRFGNHVGDWEHCMVRFQHGIPRAMFLSEHAGGKAYMWHAMEKRSQPNGKPPRPIIYSAVGSHAMYASEGLHPYVLPFKMLKDVTDKGPLWDPALNNLAYWYDYEVDQEEDKSLSNGEERTSLTPAKSNPDAPTSWFHFEGCWGDDVYPLSDKRQWRLFGEYHYITGPLGPKWKFLERRKVCQTEKCTIVDSIEAGKKSAWY</sequence>
<proteinExistence type="predicted"/>
<dbReference type="PANTHER" id="PTHR48171">
    <property type="entry name" value="DUF946 FAMILY PROTEIN"/>
    <property type="match status" value="1"/>
</dbReference>
<evidence type="ECO:0000313" key="3">
    <source>
        <dbReference type="Proteomes" id="UP001321749"/>
    </source>
</evidence>
<dbReference type="Proteomes" id="UP001321749">
    <property type="component" value="Unassembled WGS sequence"/>
</dbReference>